<evidence type="ECO:0000256" key="5">
    <source>
        <dbReference type="SAM" id="SignalP"/>
    </source>
</evidence>
<evidence type="ECO:0000256" key="2">
    <source>
        <dbReference type="ARBA" id="ARBA00022729"/>
    </source>
</evidence>
<dbReference type="NCBIfam" id="TIGR03395">
    <property type="entry name" value="sphingomy"/>
    <property type="match status" value="1"/>
</dbReference>
<protein>
    <submittedName>
        <fullName evidence="7">Phospholipase C</fullName>
    </submittedName>
</protein>
<name>A0A1G6HEL9_9BACI</name>
<dbReference type="InterPro" id="IPR036691">
    <property type="entry name" value="Endo/exonu/phosph_ase_sf"/>
</dbReference>
<accession>A0A1G6HEL9</accession>
<gene>
    <name evidence="7" type="ORF">SAMN05421737_103249</name>
</gene>
<evidence type="ECO:0000313" key="8">
    <source>
        <dbReference type="Proteomes" id="UP000242662"/>
    </source>
</evidence>
<evidence type="ECO:0000256" key="1">
    <source>
        <dbReference type="ARBA" id="ARBA00006335"/>
    </source>
</evidence>
<comment type="similarity">
    <text evidence="1">Belongs to the neutral sphingomyelinase family.</text>
</comment>
<dbReference type="PANTHER" id="PTHR16320">
    <property type="entry name" value="SPHINGOMYELINASE FAMILY MEMBER"/>
    <property type="match status" value="1"/>
</dbReference>
<proteinExistence type="inferred from homology"/>
<organism evidence="7 8">
    <name type="scientific">Shouchella lonarensis</name>
    <dbReference type="NCBI Taxonomy" id="1464122"/>
    <lineage>
        <taxon>Bacteria</taxon>
        <taxon>Bacillati</taxon>
        <taxon>Bacillota</taxon>
        <taxon>Bacilli</taxon>
        <taxon>Bacillales</taxon>
        <taxon>Bacillaceae</taxon>
        <taxon>Shouchella</taxon>
    </lineage>
</organism>
<dbReference type="Gene3D" id="3.60.10.10">
    <property type="entry name" value="Endonuclease/exonuclease/phosphatase"/>
    <property type="match status" value="1"/>
</dbReference>
<dbReference type="InterPro" id="IPR005135">
    <property type="entry name" value="Endo/exonuclease/phosphatase"/>
</dbReference>
<feature type="chain" id="PRO_5017252842" evidence="5">
    <location>
        <begin position="23"/>
        <end position="322"/>
    </location>
</feature>
<dbReference type="EMBL" id="FMYM01000003">
    <property type="protein sequence ID" value="SDB92671.1"/>
    <property type="molecule type" value="Genomic_DNA"/>
</dbReference>
<keyword evidence="3" id="KW-0354">Hemolysis</keyword>
<keyword evidence="3" id="KW-0204">Cytolysis</keyword>
<dbReference type="GO" id="GO:0004767">
    <property type="term" value="F:sphingomyelin phosphodiesterase activity"/>
    <property type="evidence" value="ECO:0007669"/>
    <property type="project" value="InterPro"/>
</dbReference>
<dbReference type="Proteomes" id="UP000242662">
    <property type="component" value="Unassembled WGS sequence"/>
</dbReference>
<evidence type="ECO:0000259" key="6">
    <source>
        <dbReference type="Pfam" id="PF03372"/>
    </source>
</evidence>
<dbReference type="GO" id="GO:0031640">
    <property type="term" value="P:killing of cells of another organism"/>
    <property type="evidence" value="ECO:0007669"/>
    <property type="project" value="UniProtKB-KW"/>
</dbReference>
<dbReference type="AlphaFoldDB" id="A0A1G6HEL9"/>
<dbReference type="SUPFAM" id="SSF56219">
    <property type="entry name" value="DNase I-like"/>
    <property type="match status" value="1"/>
</dbReference>
<reference evidence="8" key="1">
    <citation type="submission" date="2016-09" db="EMBL/GenBank/DDBJ databases">
        <authorList>
            <person name="Varghese N."/>
            <person name="Submissions S."/>
        </authorList>
    </citation>
    <scope>NUCLEOTIDE SEQUENCE [LARGE SCALE GENOMIC DNA]</scope>
    <source>
        <strain evidence="8">25nlg</strain>
    </source>
</reference>
<dbReference type="InterPro" id="IPR038772">
    <property type="entry name" value="Sph/SMPD2-like"/>
</dbReference>
<dbReference type="PANTHER" id="PTHR16320:SF23">
    <property type="entry name" value="SPHINGOMYELINASE C 1"/>
    <property type="match status" value="1"/>
</dbReference>
<feature type="domain" description="Endonuclease/exonuclease/phosphatase" evidence="6">
    <location>
        <begin position="35"/>
        <end position="312"/>
    </location>
</feature>
<keyword evidence="4" id="KW-0378">Hydrolase</keyword>
<dbReference type="STRING" id="1464122.SAMN05421737_103249"/>
<evidence type="ECO:0000313" key="7">
    <source>
        <dbReference type="EMBL" id="SDB92671.1"/>
    </source>
</evidence>
<dbReference type="InterPro" id="IPR017766">
    <property type="entry name" value="Sphingomyelinase/PLipase_C"/>
</dbReference>
<keyword evidence="2 5" id="KW-0732">Signal</keyword>
<dbReference type="CDD" id="cd09078">
    <property type="entry name" value="nSMase"/>
    <property type="match status" value="1"/>
</dbReference>
<evidence type="ECO:0000256" key="3">
    <source>
        <dbReference type="ARBA" id="ARBA00022735"/>
    </source>
</evidence>
<sequence length="322" mass="36868">MRRVIKLLVCVFILSVFSSVSAAQERIYPEDFKILTHNVYFLPRSLFPNWGQLERADLIADAHYMDGHDVIIFSELFDNGASNRLLNNISNQYSDQTPVLGRGRSGWDDTRGSYSSLTPEDGGVSIVSKWPILEKIQYVYKEACGSDWYANKGFVYVKIEKQGQMYHVIGTHMQSEDEGCATGEARSVRRSQMQEISDFIAEKDIPIEEALWIGGDLNVVKSSSEYTEMLSQLNVTAPREYTGFASTWDPATNGIAQYNYPGGESEHLDYILVEKDHAQPRNWQNQSLYVKSPWWTVTSWFKKYTYNDYSDHYPVAGFSKEF</sequence>
<feature type="signal peptide" evidence="5">
    <location>
        <begin position="1"/>
        <end position="22"/>
    </location>
</feature>
<dbReference type="GO" id="GO:0005576">
    <property type="term" value="C:extracellular region"/>
    <property type="evidence" value="ECO:0007669"/>
    <property type="project" value="InterPro"/>
</dbReference>
<dbReference type="Pfam" id="PF03372">
    <property type="entry name" value="Exo_endo_phos"/>
    <property type="match status" value="1"/>
</dbReference>
<evidence type="ECO:0000256" key="4">
    <source>
        <dbReference type="ARBA" id="ARBA00022801"/>
    </source>
</evidence>
<keyword evidence="8" id="KW-1185">Reference proteome</keyword>